<proteinExistence type="predicted"/>
<dbReference type="PROSITE" id="PS50887">
    <property type="entry name" value="GGDEF"/>
    <property type="match status" value="1"/>
</dbReference>
<organism evidence="2 3">
    <name type="scientific">Sinanaerobacter chloroacetimidivorans</name>
    <dbReference type="NCBI Taxonomy" id="2818044"/>
    <lineage>
        <taxon>Bacteria</taxon>
        <taxon>Bacillati</taxon>
        <taxon>Bacillota</taxon>
        <taxon>Clostridia</taxon>
        <taxon>Peptostreptococcales</taxon>
        <taxon>Anaerovoracaceae</taxon>
        <taxon>Sinanaerobacter</taxon>
    </lineage>
</organism>
<dbReference type="InterPro" id="IPR011990">
    <property type="entry name" value="TPR-like_helical_dom_sf"/>
</dbReference>
<dbReference type="GO" id="GO:0006355">
    <property type="term" value="P:regulation of DNA-templated transcription"/>
    <property type="evidence" value="ECO:0007669"/>
    <property type="project" value="InterPro"/>
</dbReference>
<dbReference type="InterPro" id="IPR051677">
    <property type="entry name" value="AfsR-DnrI-RedD_regulator"/>
</dbReference>
<dbReference type="Gene3D" id="3.30.70.270">
    <property type="match status" value="1"/>
</dbReference>
<dbReference type="AlphaFoldDB" id="A0A8J7W4D7"/>
<dbReference type="RefSeq" id="WP_227018990.1">
    <property type="nucleotide sequence ID" value="NZ_JAGSND010000009.1"/>
</dbReference>
<gene>
    <name evidence="2" type="ORF">KCX82_13300</name>
</gene>
<dbReference type="Gene3D" id="1.25.40.10">
    <property type="entry name" value="Tetratricopeptide repeat domain"/>
    <property type="match status" value="1"/>
</dbReference>
<evidence type="ECO:0000313" key="2">
    <source>
        <dbReference type="EMBL" id="MBR0598861.1"/>
    </source>
</evidence>
<dbReference type="EMBL" id="JAGSND010000009">
    <property type="protein sequence ID" value="MBR0598861.1"/>
    <property type="molecule type" value="Genomic_DNA"/>
</dbReference>
<dbReference type="InterPro" id="IPR000160">
    <property type="entry name" value="GGDEF_dom"/>
</dbReference>
<dbReference type="SUPFAM" id="SSF46894">
    <property type="entry name" value="C-terminal effector domain of the bipartite response regulators"/>
    <property type="match status" value="1"/>
</dbReference>
<reference evidence="2" key="1">
    <citation type="submission" date="2021-04" db="EMBL/GenBank/DDBJ databases">
        <title>Sinoanaerobacter chloroacetimidivorans sp. nov., an obligate anaerobic bacterium isolated from anaerobic sludge.</title>
        <authorList>
            <person name="Bao Y."/>
        </authorList>
    </citation>
    <scope>NUCLEOTIDE SEQUENCE</scope>
    <source>
        <strain evidence="2">BAD-6</strain>
    </source>
</reference>
<comment type="caution">
    <text evidence="2">The sequence shown here is derived from an EMBL/GenBank/DDBJ whole genome shotgun (WGS) entry which is preliminary data.</text>
</comment>
<keyword evidence="3" id="KW-1185">Reference proteome</keyword>
<reference evidence="2" key="2">
    <citation type="submission" date="2021-04" db="EMBL/GenBank/DDBJ databases">
        <authorList>
            <person name="Liu J."/>
        </authorList>
    </citation>
    <scope>NUCLEOTIDE SEQUENCE</scope>
    <source>
        <strain evidence="2">BAD-6</strain>
    </source>
</reference>
<dbReference type="Pfam" id="PF03704">
    <property type="entry name" value="BTAD"/>
    <property type="match status" value="1"/>
</dbReference>
<evidence type="ECO:0000259" key="1">
    <source>
        <dbReference type="PROSITE" id="PS50887"/>
    </source>
</evidence>
<dbReference type="PANTHER" id="PTHR35807:SF2">
    <property type="entry name" value="TRANSCRIPTIONAL ACTIVATOR DOMAIN"/>
    <property type="match status" value="1"/>
</dbReference>
<dbReference type="InterPro" id="IPR016032">
    <property type="entry name" value="Sig_transdc_resp-reg_C-effctor"/>
</dbReference>
<name>A0A8J7W4D7_9FIRM</name>
<dbReference type="InterPro" id="IPR036388">
    <property type="entry name" value="WH-like_DNA-bd_sf"/>
</dbReference>
<protein>
    <submittedName>
        <fullName evidence="2">Transcriptional regulator</fullName>
    </submittedName>
</protein>
<feature type="domain" description="GGDEF" evidence="1">
    <location>
        <begin position="313"/>
        <end position="414"/>
    </location>
</feature>
<dbReference type="Proteomes" id="UP000675664">
    <property type="component" value="Unassembled WGS sequence"/>
</dbReference>
<dbReference type="InterPro" id="IPR043128">
    <property type="entry name" value="Rev_trsase/Diguanyl_cyclase"/>
</dbReference>
<evidence type="ECO:0000313" key="3">
    <source>
        <dbReference type="Proteomes" id="UP000675664"/>
    </source>
</evidence>
<dbReference type="SMART" id="SM01043">
    <property type="entry name" value="BTAD"/>
    <property type="match status" value="1"/>
</dbReference>
<dbReference type="GO" id="GO:0003677">
    <property type="term" value="F:DNA binding"/>
    <property type="evidence" value="ECO:0007669"/>
    <property type="project" value="InterPro"/>
</dbReference>
<sequence length="414" mass="47454">MSNGKILQINNDFLEIQMLGDFSLQYGDKVLSGDKVRGKQVWNLLEYILVNRHKEVSMDRLIQTLWRDDEIEDPGNALKNLAYRLRGALKKSLDIKEGELIVYKHGAYAWNQELTCRVDVDILEDAYKATLQESCDSETLLANYARIVEIYKGNFLPQSSYKDWVVPLTVYYQRIYMESVERFSNLFLDRKDYKTAEEVCRKAIAVDPFVEINHANLIQALLGSNSHGKALEHYNSVCKLFYDELGVKPSDIITKLYQEIADHNTATEKDISLIKNDLKEIADITGAMYCNYEMFKTIYQMEARAALRSGKSIFIALLSVTGKGRKELSTKNIDEIFEKIKNAVILSLRKDDVVTRYGRTQFLLMLSNLTYENSNMVLSRLVKKINDSISDQIEVYGQMQTLDPIELEGIHAGA</sequence>
<dbReference type="Gene3D" id="1.10.10.10">
    <property type="entry name" value="Winged helix-like DNA-binding domain superfamily/Winged helix DNA-binding domain"/>
    <property type="match status" value="1"/>
</dbReference>
<dbReference type="InterPro" id="IPR005158">
    <property type="entry name" value="BTAD"/>
</dbReference>
<dbReference type="SUPFAM" id="SSF48452">
    <property type="entry name" value="TPR-like"/>
    <property type="match status" value="1"/>
</dbReference>
<dbReference type="PANTHER" id="PTHR35807">
    <property type="entry name" value="TRANSCRIPTIONAL REGULATOR REDD-RELATED"/>
    <property type="match status" value="1"/>
</dbReference>
<accession>A0A8J7W4D7</accession>